<organism evidence="1 2">
    <name type="scientific">Microbacterium profundi</name>
    <dbReference type="NCBI Taxonomy" id="450380"/>
    <lineage>
        <taxon>Bacteria</taxon>
        <taxon>Bacillati</taxon>
        <taxon>Actinomycetota</taxon>
        <taxon>Actinomycetes</taxon>
        <taxon>Micrococcales</taxon>
        <taxon>Microbacteriaceae</taxon>
        <taxon>Microbacterium</taxon>
    </lineage>
</organism>
<dbReference type="Proteomes" id="UP001553715">
    <property type="component" value="Unassembled WGS sequence"/>
</dbReference>
<evidence type="ECO:0000313" key="1">
    <source>
        <dbReference type="EMBL" id="MEW1974443.1"/>
    </source>
</evidence>
<keyword evidence="2" id="KW-1185">Reference proteome</keyword>
<gene>
    <name evidence="1" type="ORF">AB0301_05075</name>
</gene>
<accession>A0ABV3LF37</accession>
<reference evidence="1 2" key="1">
    <citation type="submission" date="2024-06" db="EMBL/GenBank/DDBJ databases">
        <title>The Natural Products Discovery Center: Release of the First 8490 Sequenced Strains for Exploring Actinobacteria Biosynthetic Diversity.</title>
        <authorList>
            <person name="Kalkreuter E."/>
            <person name="Kautsar S.A."/>
            <person name="Yang D."/>
            <person name="Bader C.D."/>
            <person name="Teijaro C.N."/>
            <person name="Fluegel L."/>
            <person name="Davis C.M."/>
            <person name="Simpson J.R."/>
            <person name="Lauterbach L."/>
            <person name="Steele A.D."/>
            <person name="Gui C."/>
            <person name="Meng S."/>
            <person name="Li G."/>
            <person name="Viehrig K."/>
            <person name="Ye F."/>
            <person name="Su P."/>
            <person name="Kiefer A.F."/>
            <person name="Nichols A."/>
            <person name="Cepeda A.J."/>
            <person name="Yan W."/>
            <person name="Fan B."/>
            <person name="Jiang Y."/>
            <person name="Adhikari A."/>
            <person name="Zheng C.-J."/>
            <person name="Schuster L."/>
            <person name="Cowan T.M."/>
            <person name="Smanski M.J."/>
            <person name="Chevrette M.G."/>
            <person name="De Carvalho L.P.S."/>
            <person name="Shen B."/>
        </authorList>
    </citation>
    <scope>NUCLEOTIDE SEQUENCE [LARGE SCALE GENOMIC DNA]</scope>
    <source>
        <strain evidence="1 2">NPDC077434</strain>
    </source>
</reference>
<name>A0ABV3LF37_9MICO</name>
<proteinExistence type="predicted"/>
<comment type="caution">
    <text evidence="1">The sequence shown here is derived from an EMBL/GenBank/DDBJ whole genome shotgun (WGS) entry which is preliminary data.</text>
</comment>
<protein>
    <submittedName>
        <fullName evidence="1">Uncharacterized protein</fullName>
    </submittedName>
</protein>
<dbReference type="EMBL" id="JBFBMH010000004">
    <property type="protein sequence ID" value="MEW1974443.1"/>
    <property type="molecule type" value="Genomic_DNA"/>
</dbReference>
<sequence length="373" mass="40825">MTESPHEFAREVAHEYLDARFELANHPPGLREAVETRLAAISDEVTDRVKSQIKHLEARDLDRPNVYYAHQEAIETSLQESAAGIRTAMAIEGHIVDAVSFERSATQMLASTAAWAIRSEAARVPRPPTRHPALSWTLPPVPWLNDSTFPWPPPAVAALNAQNELTLDGLPRCSEAPYENWVQLGLIERQHTYASKHPDQPERQYVVHTGIGAVNEDRAATTPPFIGSAPSIWTHKAVELASTLQQAQVRANLSTLASPLVAFVGFESTFGAPRSDAAPGLHPFLLAPHIALSILLELAPESPSNRLMLVDDAGPALVCRQWSSFPIHDGNYEPLEPAVIGADLLIRPDLYDTASEAIGQSRLRIGFSLRVSV</sequence>
<evidence type="ECO:0000313" key="2">
    <source>
        <dbReference type="Proteomes" id="UP001553715"/>
    </source>
</evidence>
<dbReference type="RefSeq" id="WP_366232621.1">
    <property type="nucleotide sequence ID" value="NZ_JBFBMH010000004.1"/>
</dbReference>